<dbReference type="InterPro" id="IPR028137">
    <property type="entry name" value="Syncollin"/>
</dbReference>
<dbReference type="Gene3D" id="2.60.20.10">
    <property type="entry name" value="Crystallins"/>
    <property type="match status" value="1"/>
</dbReference>
<evidence type="ECO:0000256" key="4">
    <source>
        <dbReference type="ARBA" id="ARBA00023157"/>
    </source>
</evidence>
<reference evidence="11" key="1">
    <citation type="submission" date="2025-08" db="UniProtKB">
        <authorList>
            <consortium name="Ensembl"/>
        </authorList>
    </citation>
    <scope>IDENTIFICATION</scope>
</reference>
<feature type="region of interest" description="Disordered" evidence="10">
    <location>
        <begin position="1"/>
        <end position="22"/>
    </location>
</feature>
<keyword evidence="12" id="KW-1185">Reference proteome</keyword>
<accession>A0A8B9NVX5</accession>
<feature type="compositionally biased region" description="Low complexity" evidence="10">
    <location>
        <begin position="9"/>
        <end position="22"/>
    </location>
</feature>
<dbReference type="GO" id="GO:0006887">
    <property type="term" value="P:exocytosis"/>
    <property type="evidence" value="ECO:0007669"/>
    <property type="project" value="UniProtKB-KW"/>
</dbReference>
<proteinExistence type="predicted"/>
<keyword evidence="1" id="KW-0268">Exocytosis</keyword>
<evidence type="ECO:0000256" key="9">
    <source>
        <dbReference type="ARBA" id="ARBA00074712"/>
    </source>
</evidence>
<evidence type="ECO:0000313" key="11">
    <source>
        <dbReference type="Ensembl" id="ENSAOWP00000001228.1"/>
    </source>
</evidence>
<dbReference type="Proteomes" id="UP000694424">
    <property type="component" value="Unplaced"/>
</dbReference>
<organism evidence="11 12">
    <name type="scientific">Apteryx owenii</name>
    <name type="common">Little spotted kiwi</name>
    <dbReference type="NCBI Taxonomy" id="8824"/>
    <lineage>
        <taxon>Eukaryota</taxon>
        <taxon>Metazoa</taxon>
        <taxon>Chordata</taxon>
        <taxon>Craniata</taxon>
        <taxon>Vertebrata</taxon>
        <taxon>Euteleostomi</taxon>
        <taxon>Archelosauria</taxon>
        <taxon>Archosauria</taxon>
        <taxon>Dinosauria</taxon>
        <taxon>Saurischia</taxon>
        <taxon>Theropoda</taxon>
        <taxon>Coelurosauria</taxon>
        <taxon>Aves</taxon>
        <taxon>Palaeognathae</taxon>
        <taxon>Apterygiformes</taxon>
        <taxon>Apterygidae</taxon>
        <taxon>Apteryx</taxon>
    </lineage>
</organism>
<sequence>VAPSPPPSLSSSSSSPCATRRPCPAPADLRAADGSRICAQLYADNSPYYDQCCAGATLVVNPGTDVPYMPSSWAGSVSSLVVATRCELTVWDKAGKKGHSRHFSAGAVPRLQEVRRGLLGNWNDAIKGYYCKCN</sequence>
<dbReference type="Ensembl" id="ENSAOWT00000001384.1">
    <property type="protein sequence ID" value="ENSAOWP00000001228.1"/>
    <property type="gene ID" value="ENSAOWG00000000881.1"/>
</dbReference>
<dbReference type="PANTHER" id="PTHR17503">
    <property type="entry name" value="SYNCOLLIN"/>
    <property type="match status" value="1"/>
</dbReference>
<evidence type="ECO:0000256" key="8">
    <source>
        <dbReference type="ARBA" id="ARBA00060468"/>
    </source>
</evidence>
<dbReference type="FunFam" id="2.60.20.10:FF:000014">
    <property type="entry name" value="Syncollin"/>
    <property type="match status" value="1"/>
</dbReference>
<keyword evidence="2" id="KW-0732">Signal</keyword>
<dbReference type="AlphaFoldDB" id="A0A8B9NVX5"/>
<evidence type="ECO:0000256" key="6">
    <source>
        <dbReference type="ARBA" id="ARBA00037795"/>
    </source>
</evidence>
<evidence type="ECO:0000256" key="3">
    <source>
        <dbReference type="ARBA" id="ARBA00023136"/>
    </source>
</evidence>
<evidence type="ECO:0000256" key="5">
    <source>
        <dbReference type="ARBA" id="ARBA00023329"/>
    </source>
</evidence>
<evidence type="ECO:0000256" key="1">
    <source>
        <dbReference type="ARBA" id="ARBA00022483"/>
    </source>
</evidence>
<dbReference type="GO" id="GO:0042589">
    <property type="term" value="C:zymogen granule membrane"/>
    <property type="evidence" value="ECO:0007669"/>
    <property type="project" value="UniProtKB-SubCell"/>
</dbReference>
<keyword evidence="4" id="KW-1015">Disulfide bond</keyword>
<evidence type="ECO:0000256" key="10">
    <source>
        <dbReference type="SAM" id="MobiDB-lite"/>
    </source>
</evidence>
<dbReference type="Pfam" id="PF15138">
    <property type="entry name" value="Syncollin"/>
    <property type="match status" value="1"/>
</dbReference>
<comment type="function">
    <text evidence="7">Functions in exocytosis in pancreatic acinar cells regulating the fusion of zymogen granules with each other. May have a pore-forming activity on membranes and regulate exocytosis in other exocrine tissues.</text>
</comment>
<evidence type="ECO:0000256" key="2">
    <source>
        <dbReference type="ARBA" id="ARBA00022729"/>
    </source>
</evidence>
<reference evidence="11" key="2">
    <citation type="submission" date="2025-09" db="UniProtKB">
        <authorList>
            <consortium name="Ensembl"/>
        </authorList>
    </citation>
    <scope>IDENTIFICATION</scope>
</reference>
<evidence type="ECO:0000256" key="7">
    <source>
        <dbReference type="ARBA" id="ARBA00057037"/>
    </source>
</evidence>
<dbReference type="PANTHER" id="PTHR17503:SF0">
    <property type="entry name" value="SYNCOLLIN"/>
    <property type="match status" value="1"/>
</dbReference>
<keyword evidence="3" id="KW-0472">Membrane</keyword>
<keyword evidence="5" id="KW-0968">Cytoplasmic vesicle</keyword>
<name>A0A8B9NVX5_APTOW</name>
<protein>
    <recommendedName>
        <fullName evidence="9">Syncollin</fullName>
    </recommendedName>
</protein>
<comment type="subcellular location">
    <subcellularLocation>
        <location evidence="6">Zymogen granule lumen</location>
    </subcellularLocation>
    <subcellularLocation>
        <location evidence="8">Zymogen granule membrane</location>
        <topology evidence="8">Peripheral membrane protein</topology>
        <orientation evidence="8">Lumenal side</orientation>
    </subcellularLocation>
</comment>
<evidence type="ECO:0000313" key="12">
    <source>
        <dbReference type="Proteomes" id="UP000694424"/>
    </source>
</evidence>